<dbReference type="Gene3D" id="3.40.1550.10">
    <property type="entry name" value="CheC-like"/>
    <property type="match status" value="1"/>
</dbReference>
<feature type="domain" description="Flagellar motor switch protein FliN-like C-terminal" evidence="11">
    <location>
        <begin position="235"/>
        <end position="304"/>
    </location>
</feature>
<comment type="function">
    <text evidence="10">FliM is one of three proteins (FliG, FliN, FliM) that forms the rotor-mounted switch complex (C ring), located at the base of the basal body. This complex interacts with the CheY and CheZ chemotaxis proteins, in addition to contacting components of the motor that determine the direction of flagellar rotation.</text>
</comment>
<keyword evidence="9" id="KW-0975">Bacterial flagellum</keyword>
<evidence type="ECO:0000313" key="12">
    <source>
        <dbReference type="EMBL" id="TNM66103.1"/>
    </source>
</evidence>
<proteinExistence type="inferred from homology"/>
<evidence type="ECO:0000256" key="9">
    <source>
        <dbReference type="ARBA" id="ARBA00023143"/>
    </source>
</evidence>
<dbReference type="GO" id="GO:0071978">
    <property type="term" value="P:bacterial-type flagellum-dependent swarming motility"/>
    <property type="evidence" value="ECO:0007669"/>
    <property type="project" value="TreeGrafter"/>
</dbReference>
<keyword evidence="8" id="KW-0472">Membrane</keyword>
<dbReference type="GO" id="GO:0050918">
    <property type="term" value="P:positive chemotaxis"/>
    <property type="evidence" value="ECO:0007669"/>
    <property type="project" value="TreeGrafter"/>
</dbReference>
<evidence type="ECO:0000256" key="3">
    <source>
        <dbReference type="ARBA" id="ARBA00011049"/>
    </source>
</evidence>
<evidence type="ECO:0000313" key="13">
    <source>
        <dbReference type="Proteomes" id="UP000311605"/>
    </source>
</evidence>
<dbReference type="SUPFAM" id="SSF101801">
    <property type="entry name" value="Surface presentation of antigens (SPOA)"/>
    <property type="match status" value="1"/>
</dbReference>
<dbReference type="Gene3D" id="2.30.330.10">
    <property type="entry name" value="SpoA-like"/>
    <property type="match status" value="1"/>
</dbReference>
<keyword evidence="12" id="KW-0969">Cilium</keyword>
<dbReference type="OrthoDB" id="8273530at2"/>
<protein>
    <recommendedName>
        <fullName evidence="4">Flagellar motor switch protein FliM</fullName>
    </recommendedName>
</protein>
<comment type="subcellular location">
    <subcellularLocation>
        <location evidence="1">Bacterial flagellum basal body</location>
    </subcellularLocation>
    <subcellularLocation>
        <location evidence="2">Cell membrane</location>
        <topology evidence="2">Peripheral membrane protein</topology>
    </subcellularLocation>
</comment>
<evidence type="ECO:0000256" key="1">
    <source>
        <dbReference type="ARBA" id="ARBA00004117"/>
    </source>
</evidence>
<keyword evidence="12" id="KW-0966">Cell projection</keyword>
<dbReference type="RefSeq" id="WP_139675182.1">
    <property type="nucleotide sequence ID" value="NZ_VDMN01000001.1"/>
</dbReference>
<dbReference type="Proteomes" id="UP000311605">
    <property type="component" value="Unassembled WGS sequence"/>
</dbReference>
<dbReference type="GO" id="GO:0009425">
    <property type="term" value="C:bacterial-type flagellum basal body"/>
    <property type="evidence" value="ECO:0007669"/>
    <property type="project" value="UniProtKB-SubCell"/>
</dbReference>
<evidence type="ECO:0000256" key="5">
    <source>
        <dbReference type="ARBA" id="ARBA00022475"/>
    </source>
</evidence>
<comment type="similarity">
    <text evidence="3">Belongs to the FliM family.</text>
</comment>
<keyword evidence="12" id="KW-0282">Flagellum</keyword>
<comment type="caution">
    <text evidence="12">The sequence shown here is derived from an EMBL/GenBank/DDBJ whole genome shotgun (WGS) entry which is preliminary data.</text>
</comment>
<dbReference type="InterPro" id="IPR001543">
    <property type="entry name" value="FliN-like_C"/>
</dbReference>
<dbReference type="Pfam" id="PF01052">
    <property type="entry name" value="FliMN_C"/>
    <property type="match status" value="1"/>
</dbReference>
<keyword evidence="13" id="KW-1185">Reference proteome</keyword>
<evidence type="ECO:0000256" key="6">
    <source>
        <dbReference type="ARBA" id="ARBA00022500"/>
    </source>
</evidence>
<keyword evidence="6" id="KW-0145">Chemotaxis</keyword>
<name>A0A5C4XRY4_9HYPH</name>
<keyword evidence="5" id="KW-1003">Cell membrane</keyword>
<dbReference type="PANTHER" id="PTHR30034">
    <property type="entry name" value="FLAGELLAR MOTOR SWITCH PROTEIN FLIM"/>
    <property type="match status" value="1"/>
</dbReference>
<dbReference type="InterPro" id="IPR028976">
    <property type="entry name" value="CheC-like_sf"/>
</dbReference>
<reference evidence="12 13" key="1">
    <citation type="submission" date="2019-06" db="EMBL/GenBank/DDBJ databases">
        <title>The draft genome of Rhizobium smilacinae PTYR-5.</title>
        <authorList>
            <person name="Liu L."/>
            <person name="Li L."/>
            <person name="Zhang X."/>
        </authorList>
    </citation>
    <scope>NUCLEOTIDE SEQUENCE [LARGE SCALE GENOMIC DNA]</scope>
    <source>
        <strain evidence="12 13">PTYR-5</strain>
    </source>
</reference>
<gene>
    <name evidence="12" type="ORF">FHP24_07765</name>
</gene>
<dbReference type="PANTHER" id="PTHR30034:SF6">
    <property type="entry name" value="YOP PROTEINS TRANSLOCATION PROTEIN Q"/>
    <property type="match status" value="1"/>
</dbReference>
<dbReference type="GO" id="GO:0005886">
    <property type="term" value="C:plasma membrane"/>
    <property type="evidence" value="ECO:0007669"/>
    <property type="project" value="UniProtKB-SubCell"/>
</dbReference>
<organism evidence="12 13">
    <name type="scientific">Aliirhizobium smilacinae</name>
    <dbReference type="NCBI Taxonomy" id="1395944"/>
    <lineage>
        <taxon>Bacteria</taxon>
        <taxon>Pseudomonadati</taxon>
        <taxon>Pseudomonadota</taxon>
        <taxon>Alphaproteobacteria</taxon>
        <taxon>Hyphomicrobiales</taxon>
        <taxon>Rhizobiaceae</taxon>
        <taxon>Aliirhizobium</taxon>
    </lineage>
</organism>
<evidence type="ECO:0000259" key="11">
    <source>
        <dbReference type="Pfam" id="PF01052"/>
    </source>
</evidence>
<dbReference type="InterPro" id="IPR036429">
    <property type="entry name" value="SpoA-like_sf"/>
</dbReference>
<keyword evidence="7" id="KW-0283">Flagellar rotation</keyword>
<evidence type="ECO:0000256" key="10">
    <source>
        <dbReference type="ARBA" id="ARBA00025044"/>
    </source>
</evidence>
<evidence type="ECO:0000256" key="4">
    <source>
        <dbReference type="ARBA" id="ARBA00021898"/>
    </source>
</evidence>
<evidence type="ECO:0000256" key="2">
    <source>
        <dbReference type="ARBA" id="ARBA00004202"/>
    </source>
</evidence>
<accession>A0A5C4XRY4</accession>
<sequence>MSNPNQASQARPAMERALLARLTGSLGDQKTLERLAQDFGALYQGFLPDVLQSELGLSVEVTFDGYKSGLMSELVGKLGDNVVLADATLRNWCPKFVIACGNAFVITLMENMLGATPDSIFQPPRRALSQIELDLSTVIFDKIAQVLRSGVNAPGGFETALEKPYNADARSTLEEEEADPFAMSIRVELKLGKVASEFFLVIPQKYLLKTVITLPKSKGDFSREQDAWAEHMSDQVRRSRVTLEAKIPLESLTLETISKLVAGDVIAFRDKEEIIVDVSANGREMYNCEFGRSGENYTVRVKDNVSNENDILKHLLG</sequence>
<evidence type="ECO:0000256" key="8">
    <source>
        <dbReference type="ARBA" id="ARBA00023136"/>
    </source>
</evidence>
<dbReference type="EMBL" id="VDMN01000001">
    <property type="protein sequence ID" value="TNM66103.1"/>
    <property type="molecule type" value="Genomic_DNA"/>
</dbReference>
<dbReference type="AlphaFoldDB" id="A0A5C4XRY4"/>
<evidence type="ECO:0000256" key="7">
    <source>
        <dbReference type="ARBA" id="ARBA00022779"/>
    </source>
</evidence>